<dbReference type="GeneID" id="93645861"/>
<dbReference type="InterPro" id="IPR001584">
    <property type="entry name" value="Integrase_cat-core"/>
</dbReference>
<dbReference type="PANTHER" id="PTHR46889">
    <property type="entry name" value="TRANSPOSASE INSF FOR INSERTION SEQUENCE IS3B-RELATED"/>
    <property type="match status" value="1"/>
</dbReference>
<evidence type="ECO:0000313" key="3">
    <source>
        <dbReference type="Proteomes" id="UP000031829"/>
    </source>
</evidence>
<dbReference type="Pfam" id="PF13333">
    <property type="entry name" value="rve_2"/>
    <property type="match status" value="1"/>
</dbReference>
<name>A0A0B6AQ40_PRIM2</name>
<dbReference type="Pfam" id="PF00665">
    <property type="entry name" value="rve"/>
    <property type="match status" value="1"/>
</dbReference>
<dbReference type="InterPro" id="IPR012337">
    <property type="entry name" value="RNaseH-like_sf"/>
</dbReference>
<keyword evidence="2" id="KW-0614">Plasmid</keyword>
<organism evidence="2 3">
    <name type="scientific">Priestia megaterium (strain ATCC 14581 / DSM 32 / CCUG 1817 / JCM 2506 / NBRC 15308 / NCIMB 9376 / NCTC 10342 / NRRL B-14308 / VKM B-512 / Ford 19)</name>
    <name type="common">Bacillus megaterium</name>
    <dbReference type="NCBI Taxonomy" id="1348623"/>
    <lineage>
        <taxon>Bacteria</taxon>
        <taxon>Bacillati</taxon>
        <taxon>Bacillota</taxon>
        <taxon>Bacilli</taxon>
        <taxon>Bacillales</taxon>
        <taxon>Bacillaceae</taxon>
        <taxon>Priestia</taxon>
    </lineage>
</organism>
<protein>
    <submittedName>
        <fullName evidence="2">Integrase core domain protein</fullName>
    </submittedName>
</protein>
<dbReference type="EMBL" id="CP009921">
    <property type="protein sequence ID" value="AJI25606.1"/>
    <property type="molecule type" value="Genomic_DNA"/>
</dbReference>
<reference evidence="2 3" key="1">
    <citation type="journal article" date="2015" name="Genome Announc.">
        <title>Complete genome sequences for 35 biothreat assay-relevant bacillus species.</title>
        <authorList>
            <person name="Johnson S.L."/>
            <person name="Daligault H.E."/>
            <person name="Davenport K.W."/>
            <person name="Jaissle J."/>
            <person name="Frey K.G."/>
            <person name="Ladner J.T."/>
            <person name="Broomall S.M."/>
            <person name="Bishop-Lilly K.A."/>
            <person name="Bruce D.C."/>
            <person name="Gibbons H.S."/>
            <person name="Coyne S.R."/>
            <person name="Lo C.C."/>
            <person name="Meincke L."/>
            <person name="Munk A.C."/>
            <person name="Koroleva G.I."/>
            <person name="Rosenzweig C.N."/>
            <person name="Palacios G.F."/>
            <person name="Redden C.L."/>
            <person name="Minogue T.D."/>
            <person name="Chain P.S."/>
        </authorList>
    </citation>
    <scope>NUCLEOTIDE SEQUENCE [LARGE SCALE GENOMIC DNA]</scope>
    <source>
        <strain evidence="3">ATCC 14581 / DSM 32 / JCM 2506 / NBRC 15308 / NCIMB 9376 / NCTC 10342 / NRRL B-14308 / VKM B-512</strain>
        <plasmid evidence="2 3">pBMV_2</plasmid>
    </source>
</reference>
<dbReference type="Gene3D" id="3.30.420.10">
    <property type="entry name" value="Ribonuclease H-like superfamily/Ribonuclease H"/>
    <property type="match status" value="1"/>
</dbReference>
<dbReference type="NCBIfam" id="NF033516">
    <property type="entry name" value="transpos_IS3"/>
    <property type="match status" value="1"/>
</dbReference>
<accession>A0A0B6AQ40</accession>
<dbReference type="InterPro" id="IPR025948">
    <property type="entry name" value="HTH-like_dom"/>
</dbReference>
<dbReference type="SUPFAM" id="SSF53098">
    <property type="entry name" value="Ribonuclease H-like"/>
    <property type="match status" value="1"/>
</dbReference>
<dbReference type="AlphaFoldDB" id="A0A0B6AQ40"/>
<evidence type="ECO:0000256" key="1">
    <source>
        <dbReference type="ARBA" id="ARBA00002286"/>
    </source>
</evidence>
<dbReference type="InterPro" id="IPR036397">
    <property type="entry name" value="RNaseH_sf"/>
</dbReference>
<dbReference type="InterPro" id="IPR050900">
    <property type="entry name" value="Transposase_IS3/IS150/IS904"/>
</dbReference>
<proteinExistence type="predicted"/>
<dbReference type="GO" id="GO:0015074">
    <property type="term" value="P:DNA integration"/>
    <property type="evidence" value="ECO:0007669"/>
    <property type="project" value="InterPro"/>
</dbReference>
<dbReference type="InterPro" id="IPR048020">
    <property type="entry name" value="Transpos_IS3"/>
</dbReference>
<dbReference type="PANTHER" id="PTHR46889:SF4">
    <property type="entry name" value="TRANSPOSASE INSO FOR INSERTION SEQUENCE ELEMENT IS911B-RELATED"/>
    <property type="match status" value="1"/>
</dbReference>
<comment type="function">
    <text evidence="1">Involved in the transposition of the insertion sequence.</text>
</comment>
<dbReference type="Pfam" id="PF13276">
    <property type="entry name" value="HTH_21"/>
    <property type="match status" value="1"/>
</dbReference>
<dbReference type="HOGENOM" id="CLU_027402_4_3_9"/>
<dbReference type="RefSeq" id="WP_034655892.1">
    <property type="nucleotide sequence ID" value="NZ_CP009921.1"/>
</dbReference>
<gene>
    <name evidence="2" type="ORF">BG04_5655</name>
</gene>
<sequence length="293" mass="35300">MKAVPIQKKYKVIKEMSKKRFSICLLCKIAEVSRSGYYKWRNREDSPSHKQCEDRRMKQKIRECYQKFRGIYGYRRVQTWLKVVYGLHVNHKRIQRLMKELKLKAIIRKKRPYYRKKEAFVLSSNHLNREFKASQPNQKWVTDITYLIFNGQSLYLSAIKDLYNNEIVAYKISSRNDLKLVMDTLEIAKKRRNLEGVLIHSDQGIQYTSRAYHRFLKANGMKVSMSRKGNCWDNACIESFFSHFKSECFYLYKFQTANEVKNAVHQYINFYNHERFQRKLNNLSPYQYRTQAA</sequence>
<geneLocation type="plasmid" evidence="2 3">
    <name>pBMV_2</name>
</geneLocation>
<evidence type="ECO:0000313" key="2">
    <source>
        <dbReference type="EMBL" id="AJI25606.1"/>
    </source>
</evidence>
<dbReference type="GO" id="GO:0003676">
    <property type="term" value="F:nucleic acid binding"/>
    <property type="evidence" value="ECO:0007669"/>
    <property type="project" value="InterPro"/>
</dbReference>
<dbReference type="Proteomes" id="UP000031829">
    <property type="component" value="Plasmid pBMV_2"/>
</dbReference>
<dbReference type="KEGG" id="bmeg:BG04_5655"/>
<dbReference type="PROSITE" id="PS50994">
    <property type="entry name" value="INTEGRASE"/>
    <property type="match status" value="1"/>
</dbReference>